<dbReference type="SUPFAM" id="SSF47923">
    <property type="entry name" value="Ypt/Rab-GAP domain of gyp1p"/>
    <property type="match status" value="2"/>
</dbReference>
<feature type="region of interest" description="Disordered" evidence="4">
    <location>
        <begin position="1049"/>
        <end position="1071"/>
    </location>
</feature>
<organism evidence="6 7">
    <name type="scientific">Pleurostoma richardsiae</name>
    <dbReference type="NCBI Taxonomy" id="41990"/>
    <lineage>
        <taxon>Eukaryota</taxon>
        <taxon>Fungi</taxon>
        <taxon>Dikarya</taxon>
        <taxon>Ascomycota</taxon>
        <taxon>Pezizomycotina</taxon>
        <taxon>Sordariomycetes</taxon>
        <taxon>Sordariomycetidae</taxon>
        <taxon>Calosphaeriales</taxon>
        <taxon>Pleurostomataceae</taxon>
        <taxon>Pleurostoma</taxon>
    </lineage>
</organism>
<dbReference type="PANTHER" id="PTHR47219">
    <property type="entry name" value="RAB GTPASE-ACTIVATING PROTEIN 1-LIKE"/>
    <property type="match status" value="1"/>
</dbReference>
<feature type="compositionally biased region" description="Polar residues" evidence="4">
    <location>
        <begin position="707"/>
        <end position="720"/>
    </location>
</feature>
<dbReference type="Pfam" id="PF00566">
    <property type="entry name" value="RabGAP-TBC"/>
    <property type="match status" value="1"/>
</dbReference>
<feature type="compositionally biased region" description="Low complexity" evidence="4">
    <location>
        <begin position="882"/>
        <end position="898"/>
    </location>
</feature>
<dbReference type="Gene3D" id="1.10.10.750">
    <property type="entry name" value="Ypt/Rab-GAP domain of gyp1p, domain 1"/>
    <property type="match status" value="1"/>
</dbReference>
<keyword evidence="7" id="KW-1185">Reference proteome</keyword>
<feature type="compositionally biased region" description="Acidic residues" evidence="4">
    <location>
        <begin position="126"/>
        <end position="154"/>
    </location>
</feature>
<protein>
    <submittedName>
        <fullName evidence="6">EVI5-like protein</fullName>
    </submittedName>
</protein>
<feature type="compositionally biased region" description="Low complexity" evidence="4">
    <location>
        <begin position="1049"/>
        <end position="1063"/>
    </location>
</feature>
<dbReference type="InterPro" id="IPR000195">
    <property type="entry name" value="Rab-GAP-TBC_dom"/>
</dbReference>
<feature type="compositionally biased region" description="Polar residues" evidence="4">
    <location>
        <begin position="623"/>
        <end position="632"/>
    </location>
</feature>
<evidence type="ECO:0000313" key="7">
    <source>
        <dbReference type="Proteomes" id="UP001174694"/>
    </source>
</evidence>
<dbReference type="EMBL" id="JANBVO010000028">
    <property type="protein sequence ID" value="KAJ9138819.1"/>
    <property type="molecule type" value="Genomic_DNA"/>
</dbReference>
<dbReference type="FunFam" id="1.10.8.270:FF:000001">
    <property type="entry name" value="TBC1 domain family member 1"/>
    <property type="match status" value="1"/>
</dbReference>
<dbReference type="AlphaFoldDB" id="A0AA38RKM0"/>
<feature type="compositionally biased region" description="Polar residues" evidence="4">
    <location>
        <begin position="63"/>
        <end position="73"/>
    </location>
</feature>
<accession>A0AA38RKM0</accession>
<dbReference type="SMART" id="SM00164">
    <property type="entry name" value="TBC"/>
    <property type="match status" value="1"/>
</dbReference>
<name>A0AA38RKM0_9PEZI</name>
<dbReference type="PROSITE" id="PS50086">
    <property type="entry name" value="TBC_RABGAP"/>
    <property type="match status" value="1"/>
</dbReference>
<comment type="caution">
    <text evidence="6">The sequence shown here is derived from an EMBL/GenBank/DDBJ whole genome shotgun (WGS) entry which is preliminary data.</text>
</comment>
<dbReference type="FunFam" id="1.10.472.80:FF:000027">
    <property type="entry name" value="GTPase activating protein (Evi5)"/>
    <property type="match status" value="1"/>
</dbReference>
<keyword evidence="2 3" id="KW-0175">Coiled coil</keyword>
<feature type="region of interest" description="Disordered" evidence="4">
    <location>
        <begin position="707"/>
        <end position="758"/>
    </location>
</feature>
<sequence length="1071" mass="115757">MEPGQEETVTHHAATESTSSAPRMRSNSLPDSIGSPTTDRYETRAIDHDSLVTVRLSEPPVLSVNTSIGTPTGKSPFGHGYTPSDAMAETVPEEDDGTAGEPDATSQRGKSLQDELQDIDGGSVQENDDTAIEDGENDSDDEQVDWDSLQESEDKESKDQESDNSTAMLLARLEQENNKLATNPKSVKVRIIQQEQSARRPRPPSMAQLREMVRGPQPAALRYSMLPPPPMTDLEFYAALVNDYPQTAARLPTLLSNKIRKGIPPPLRGVVWQSMSGARDSALEEQFERLSGESSPYEGIIGRDLGRSFPGVDMFREPDGDGQRMLGRVLKCYSLYDQKIGYCQGLAFLVGPLLMHMTDKQAFCVLVRLMESYDLRNSFLPDLAGLHVRIYQFRELLRQHLPILSGHLDDLQVDPAYVSQWFLSFFGVTCPLPMLFRIYDVVFAEGASETIMRVALSLMHKNQGRILACTEMEDVMQLLLSRGLWDCYHYNADEFVQDFVSLSGVVTRDRLQVLEQGYRDAQIATSATPNEVRASAVSTAASRFLGRIWFNSSNTNSSSPKPNNLSPGLSAPSRPLSMLRRSASKQSLASTLNSMEAASSSASSVLSSASTDATSLSRDSSNADDSPSTRESTPFAKPASTLSTNHNTSDTRYLHSQIEDLLTALSELQRQHALLANQLQKEREERDEDRKAVRSLLDGLKKKASTETVTTAHSGASEETITPADNLRAYQDDSEQVQTSIESDGREDAEINGSGGGQDADHLSGLLDMVEERFAASKTDDRRSSISQTKSQLRDELARAKEQLTIELSKTQEGSRRARDLEQEISTLRDQLRESHTHARNLHQDKQRLERQIHGMRVRASEGSTPSAAADAPTGDSWFSRAATAPATGSSAISSGASSGTGGGLRELKLGRSKSTPSQVNPYGKRTSSLGVPRTNTLPESSSSSSGLASAPTTAPVSEHEALLLELVQAKTAEAIAKQEAEEAKQRLENMRKALGLAPGDVPSAGTGAAHAGSTAAAQASAAIGGMFSRFTAGTASGGEVPAAAAAKSAAAPTATTPASTASGGFWGWKR</sequence>
<proteinExistence type="predicted"/>
<evidence type="ECO:0000256" key="2">
    <source>
        <dbReference type="ARBA" id="ARBA00023054"/>
    </source>
</evidence>
<dbReference type="GO" id="GO:0031267">
    <property type="term" value="F:small GTPase binding"/>
    <property type="evidence" value="ECO:0007669"/>
    <property type="project" value="TreeGrafter"/>
</dbReference>
<feature type="coiled-coil region" evidence="3">
    <location>
        <begin position="967"/>
        <end position="998"/>
    </location>
</feature>
<feature type="compositionally biased region" description="Polar residues" evidence="4">
    <location>
        <begin position="947"/>
        <end position="956"/>
    </location>
</feature>
<feature type="compositionally biased region" description="Polar residues" evidence="4">
    <location>
        <begin position="584"/>
        <end position="596"/>
    </location>
</feature>
<feature type="region of interest" description="Disordered" evidence="4">
    <location>
        <begin position="1"/>
        <end position="164"/>
    </location>
</feature>
<dbReference type="InterPro" id="IPR035969">
    <property type="entry name" value="Rab-GAP_TBC_sf"/>
</dbReference>
<evidence type="ECO:0000256" key="3">
    <source>
        <dbReference type="SAM" id="Coils"/>
    </source>
</evidence>
<evidence type="ECO:0000256" key="1">
    <source>
        <dbReference type="ARBA" id="ARBA00022468"/>
    </source>
</evidence>
<evidence type="ECO:0000256" key="4">
    <source>
        <dbReference type="SAM" id="MobiDB-lite"/>
    </source>
</evidence>
<reference evidence="6" key="1">
    <citation type="submission" date="2022-07" db="EMBL/GenBank/DDBJ databases">
        <title>Fungi with potential for degradation of polypropylene.</title>
        <authorList>
            <person name="Gostincar C."/>
        </authorList>
    </citation>
    <scope>NUCLEOTIDE SEQUENCE</scope>
    <source>
        <strain evidence="6">EXF-13308</strain>
    </source>
</reference>
<feature type="compositionally biased region" description="Basic and acidic residues" evidence="4">
    <location>
        <begin position="39"/>
        <end position="50"/>
    </location>
</feature>
<evidence type="ECO:0000313" key="6">
    <source>
        <dbReference type="EMBL" id="KAJ9138819.1"/>
    </source>
</evidence>
<dbReference type="GO" id="GO:0005096">
    <property type="term" value="F:GTPase activator activity"/>
    <property type="evidence" value="ECO:0007669"/>
    <property type="project" value="UniProtKB-KW"/>
</dbReference>
<feature type="compositionally biased region" description="Polar residues" evidence="4">
    <location>
        <begin position="913"/>
        <end position="940"/>
    </location>
</feature>
<feature type="region of interest" description="Disordered" evidence="4">
    <location>
        <begin position="554"/>
        <end position="648"/>
    </location>
</feature>
<feature type="compositionally biased region" description="Low complexity" evidence="4">
    <location>
        <begin position="554"/>
        <end position="570"/>
    </location>
</feature>
<feature type="region of interest" description="Disordered" evidence="4">
    <location>
        <begin position="857"/>
        <end position="957"/>
    </location>
</feature>
<feature type="compositionally biased region" description="Polar residues" evidence="4">
    <location>
        <begin position="15"/>
        <end position="38"/>
    </location>
</feature>
<dbReference type="FunFam" id="1.10.10.750:FF:000003">
    <property type="entry name" value="GTPase activating protein (Evi5)"/>
    <property type="match status" value="1"/>
</dbReference>
<dbReference type="Gene3D" id="1.10.8.270">
    <property type="entry name" value="putative rabgap domain of human tbc1 domain family member 14 like domains"/>
    <property type="match status" value="1"/>
</dbReference>
<dbReference type="PANTHER" id="PTHR47219:SF9">
    <property type="entry name" value="GTPASE ACTIVATING PROTEIN AND CENTROSOME-ASSOCIATED, ISOFORM B"/>
    <property type="match status" value="1"/>
</dbReference>
<feature type="domain" description="Rab-GAP TBC" evidence="5">
    <location>
        <begin position="262"/>
        <end position="446"/>
    </location>
</feature>
<keyword evidence="1" id="KW-0343">GTPase activation</keyword>
<dbReference type="Gene3D" id="1.10.472.80">
    <property type="entry name" value="Ypt/Rab-GAP domain of gyp1p, domain 3"/>
    <property type="match status" value="1"/>
</dbReference>
<feature type="compositionally biased region" description="Low complexity" evidence="4">
    <location>
        <begin position="597"/>
        <end position="620"/>
    </location>
</feature>
<dbReference type="InterPro" id="IPR050302">
    <property type="entry name" value="Rab_GAP_TBC_domain"/>
</dbReference>
<feature type="coiled-coil region" evidence="3">
    <location>
        <begin position="658"/>
        <end position="685"/>
    </location>
</feature>
<gene>
    <name evidence="6" type="ORF">NKR23_g8301</name>
</gene>
<evidence type="ECO:0000259" key="5">
    <source>
        <dbReference type="PROSITE" id="PS50086"/>
    </source>
</evidence>
<dbReference type="Proteomes" id="UP001174694">
    <property type="component" value="Unassembled WGS sequence"/>
</dbReference>